<dbReference type="InterPro" id="IPR011009">
    <property type="entry name" value="Kinase-like_dom_sf"/>
</dbReference>
<accession>A0ABS3A6M9</accession>
<evidence type="ECO:0000313" key="6">
    <source>
        <dbReference type="EMBL" id="MBN3580151.1"/>
    </source>
</evidence>
<dbReference type="Pfam" id="PF03109">
    <property type="entry name" value="ABC1"/>
    <property type="match status" value="1"/>
</dbReference>
<dbReference type="EMBL" id="JAFHLB010000038">
    <property type="protein sequence ID" value="MBN3580151.1"/>
    <property type="molecule type" value="Genomic_DNA"/>
</dbReference>
<keyword evidence="3" id="KW-0547">Nucleotide-binding</keyword>
<keyword evidence="7" id="KW-1185">Reference proteome</keyword>
<dbReference type="RefSeq" id="WP_206371879.1">
    <property type="nucleotide sequence ID" value="NZ_CAWPTM010000113.1"/>
</dbReference>
<comment type="caution">
    <text evidence="6">The sequence shown here is derived from an EMBL/GenBank/DDBJ whole genome shotgun (WGS) entry which is preliminary data.</text>
</comment>
<organism evidence="6 7">
    <name type="scientific">Vibrio neptunius</name>
    <dbReference type="NCBI Taxonomy" id="170651"/>
    <lineage>
        <taxon>Bacteria</taxon>
        <taxon>Pseudomonadati</taxon>
        <taxon>Pseudomonadota</taxon>
        <taxon>Gammaproteobacteria</taxon>
        <taxon>Vibrionales</taxon>
        <taxon>Vibrionaceae</taxon>
        <taxon>Vibrio</taxon>
    </lineage>
</organism>
<dbReference type="PANTHER" id="PTHR43851:SF3">
    <property type="entry name" value="COENZYME Q8"/>
    <property type="match status" value="1"/>
</dbReference>
<gene>
    <name evidence="6" type="ORF">JYA62_21070</name>
</gene>
<evidence type="ECO:0000313" key="7">
    <source>
        <dbReference type="Proteomes" id="UP000779070"/>
    </source>
</evidence>
<dbReference type="SUPFAM" id="SSF56112">
    <property type="entry name" value="Protein kinase-like (PK-like)"/>
    <property type="match status" value="1"/>
</dbReference>
<evidence type="ECO:0000256" key="3">
    <source>
        <dbReference type="ARBA" id="ARBA00022741"/>
    </source>
</evidence>
<evidence type="ECO:0000256" key="2">
    <source>
        <dbReference type="ARBA" id="ARBA00022679"/>
    </source>
</evidence>
<evidence type="ECO:0000256" key="1">
    <source>
        <dbReference type="ARBA" id="ARBA00009670"/>
    </source>
</evidence>
<keyword evidence="4" id="KW-0067">ATP-binding</keyword>
<keyword evidence="6" id="KW-0418">Kinase</keyword>
<dbReference type="InterPro" id="IPR051409">
    <property type="entry name" value="Atypical_kinase_ADCK"/>
</dbReference>
<reference evidence="6 7" key="1">
    <citation type="submission" date="2021-02" db="EMBL/GenBank/DDBJ databases">
        <title>Draft Genome Sequences of 5 Vibrio neptunius Strains Isolated From of Bivalve Hatcheries.</title>
        <authorList>
            <person name="Galvis F."/>
            <person name="Barja J.L."/>
            <person name="Lemos M.L."/>
            <person name="Balado M."/>
        </authorList>
    </citation>
    <scope>NUCLEOTIDE SEQUENCE [LARGE SCALE GENOMIC DNA]</scope>
    <source>
        <strain evidence="6 7">PP-145.98</strain>
    </source>
</reference>
<evidence type="ECO:0000259" key="5">
    <source>
        <dbReference type="Pfam" id="PF03109"/>
    </source>
</evidence>
<dbReference type="CDD" id="cd13970">
    <property type="entry name" value="ABC1_ADCK3"/>
    <property type="match status" value="1"/>
</dbReference>
<evidence type="ECO:0000256" key="4">
    <source>
        <dbReference type="ARBA" id="ARBA00022840"/>
    </source>
</evidence>
<feature type="domain" description="ABC1 atypical kinase-like" evidence="5">
    <location>
        <begin position="95"/>
        <end position="333"/>
    </location>
</feature>
<proteinExistence type="inferred from homology"/>
<comment type="similarity">
    <text evidence="1">Belongs to the protein kinase superfamily. ADCK protein kinase family.</text>
</comment>
<name>A0ABS3A6M9_9VIBR</name>
<protein>
    <submittedName>
        <fullName evidence="6">AarF/ABC1/UbiB kinase family protein</fullName>
    </submittedName>
</protein>
<dbReference type="PANTHER" id="PTHR43851">
    <property type="match status" value="1"/>
</dbReference>
<dbReference type="Proteomes" id="UP000779070">
    <property type="component" value="Unassembled WGS sequence"/>
</dbReference>
<dbReference type="InterPro" id="IPR004147">
    <property type="entry name" value="ABC1_dom"/>
</dbReference>
<keyword evidence="2" id="KW-0808">Transferase</keyword>
<dbReference type="InterPro" id="IPR034646">
    <property type="entry name" value="ADCK3_dom"/>
</dbReference>
<sequence length="438" mass="48606">MSKEESKIPTNRISRFGQIASLATKVGSNVIAEGTKQWLKGNKLTKQDLLLTPKNIRHLADQLAHLRGAAMKVGQMLSMDAGDILSPELADILARLRSDANPMLAKQLGQVMTDGLGSDWKSRFLSFNFKPIASASIGQVHFAHTDSGEPLAVKVQYPGIKQSIDSDVDNVATLLNVVGLIPKNVDIGGLLTQAKAQLHDEANYTREATLLETYRHHLADDCRFVVPRVYQDISSETILAMSYLEGQPIETLSEHSQTTRDEVITALLSLLFRELFEFKLVQTDPNFANYLYLSESKQIALLDFGATRTYSNVISEGYRHAFKAVIQGDNQALDSALAQIGFFSQDIKTEQKNAVLNLVTQACEPMLYEGDYDFGNSDLSMRLREAGTVLSMEENYWHTPPADALFLHRKIGGLYLLAARLNTRVNVKALVKPYIDSN</sequence>
<dbReference type="GO" id="GO:0016301">
    <property type="term" value="F:kinase activity"/>
    <property type="evidence" value="ECO:0007669"/>
    <property type="project" value="UniProtKB-KW"/>
</dbReference>